<keyword evidence="8" id="KW-1185">Reference proteome</keyword>
<dbReference type="InterPro" id="IPR042098">
    <property type="entry name" value="TauD-like_sf"/>
</dbReference>
<dbReference type="Pfam" id="PF02668">
    <property type="entry name" value="TauD"/>
    <property type="match status" value="1"/>
</dbReference>
<dbReference type="NCBIfam" id="NF041363">
    <property type="entry name" value="GntD_guanitoxin"/>
    <property type="match status" value="1"/>
</dbReference>
<reference evidence="7 8" key="1">
    <citation type="submission" date="2016-10" db="EMBL/GenBank/DDBJ databases">
        <authorList>
            <person name="de Groot N.N."/>
        </authorList>
    </citation>
    <scope>NUCLEOTIDE SEQUENCE [LARGE SCALE GENOMIC DNA]</scope>
    <source>
        <strain evidence="7 8">CPCC 201354</strain>
    </source>
</reference>
<evidence type="ECO:0000256" key="1">
    <source>
        <dbReference type="ARBA" id="ARBA00008425"/>
    </source>
</evidence>
<proteinExistence type="inferred from homology"/>
<dbReference type="RefSeq" id="WP_218125552.1">
    <property type="nucleotide sequence ID" value="NZ_FNCN01000001.1"/>
</dbReference>
<organism evidence="7 8">
    <name type="scientific">Sinosporangium album</name>
    <dbReference type="NCBI Taxonomy" id="504805"/>
    <lineage>
        <taxon>Bacteria</taxon>
        <taxon>Bacillati</taxon>
        <taxon>Actinomycetota</taxon>
        <taxon>Actinomycetes</taxon>
        <taxon>Streptosporangiales</taxon>
        <taxon>Streptosporangiaceae</taxon>
        <taxon>Sinosporangium</taxon>
    </lineage>
</organism>
<dbReference type="Proteomes" id="UP000198923">
    <property type="component" value="Unassembled WGS sequence"/>
</dbReference>
<evidence type="ECO:0000256" key="2">
    <source>
        <dbReference type="ARBA" id="ARBA00022723"/>
    </source>
</evidence>
<dbReference type="InterPro" id="IPR053447">
    <property type="entry name" value="Alpha-KG_dependent_hydroxylase"/>
</dbReference>
<protein>
    <submittedName>
        <fullName evidence="7">Arginine beta-hydroxylase, Fe(II)/alpha-ketoglutarate-dependent</fullName>
    </submittedName>
</protein>
<keyword evidence="4 5" id="KW-0408">Iron</keyword>
<evidence type="ECO:0000313" key="7">
    <source>
        <dbReference type="EMBL" id="SDF98383.1"/>
    </source>
</evidence>
<dbReference type="InterPro" id="IPR014503">
    <property type="entry name" value="Clavaminate_syn-like"/>
</dbReference>
<evidence type="ECO:0000256" key="5">
    <source>
        <dbReference type="PIRSR" id="PIRSR019543-2"/>
    </source>
</evidence>
<dbReference type="STRING" id="504805.SAMN05421505_1016"/>
<keyword evidence="3" id="KW-0560">Oxidoreductase</keyword>
<dbReference type="PIRSF" id="PIRSF019543">
    <property type="entry name" value="Clavaminate_syn"/>
    <property type="match status" value="1"/>
</dbReference>
<sequence>MLTTLRVSPEERQAIARLLTDVQRTYAAADQPAFLGDAGLIAHDLPHRLRTALHTFRTPQSAARPPRRSGAAALLIAGNEIDEHGIGPTPAHWRGKSRTEALRRTEFLLVLYSSLLGDVYGWATQQDGDLVHDILPIAGQEDAQLGSGSSTPLMWHTEEAFHPHRADYVGLLCLRNPDRVGTTVGTVDLTALAAEDVERAFEPRFYIRPDTSHLPEYNSSSDLERTRSFDRIRRMDADPDPIPILFGDRSDPFLRIDPAYMYTAPGDDKAEGTLHRVMACIEKSLVDVRLEPGMCCFIDNYRAVHGRARFRARYDGTDRWLKRVSITRDLRRSAGERMGPGSRLMA</sequence>
<feature type="binding site" evidence="5">
    <location>
        <position position="158"/>
    </location>
    <ligand>
        <name>Fe cation</name>
        <dbReference type="ChEBI" id="CHEBI:24875"/>
    </ligand>
</feature>
<gene>
    <name evidence="7" type="ORF">SAMN05421505_1016</name>
</gene>
<dbReference type="AlphaFoldDB" id="A0A1G7QIN8"/>
<dbReference type="InterPro" id="IPR003819">
    <property type="entry name" value="TauD/TfdA-like"/>
</dbReference>
<evidence type="ECO:0000256" key="3">
    <source>
        <dbReference type="ARBA" id="ARBA00023002"/>
    </source>
</evidence>
<dbReference type="GO" id="GO:0005506">
    <property type="term" value="F:iron ion binding"/>
    <property type="evidence" value="ECO:0007669"/>
    <property type="project" value="InterPro"/>
</dbReference>
<feature type="domain" description="TauD/TfdA-like" evidence="6">
    <location>
        <begin position="116"/>
        <end position="324"/>
    </location>
</feature>
<evidence type="ECO:0000256" key="4">
    <source>
        <dbReference type="ARBA" id="ARBA00023004"/>
    </source>
</evidence>
<feature type="binding site" evidence="5">
    <location>
        <position position="156"/>
    </location>
    <ligand>
        <name>Fe cation</name>
        <dbReference type="ChEBI" id="CHEBI:24875"/>
    </ligand>
</feature>
<dbReference type="EMBL" id="FNCN01000001">
    <property type="protein sequence ID" value="SDF98383.1"/>
    <property type="molecule type" value="Genomic_DNA"/>
</dbReference>
<evidence type="ECO:0000313" key="8">
    <source>
        <dbReference type="Proteomes" id="UP000198923"/>
    </source>
</evidence>
<comment type="similarity">
    <text evidence="1">Belongs to the clavaminate synthase family.</text>
</comment>
<name>A0A1G7QIN8_9ACTN</name>
<dbReference type="SUPFAM" id="SSF51197">
    <property type="entry name" value="Clavaminate synthase-like"/>
    <property type="match status" value="1"/>
</dbReference>
<evidence type="ECO:0000259" key="6">
    <source>
        <dbReference type="Pfam" id="PF02668"/>
    </source>
</evidence>
<dbReference type="Gene3D" id="3.60.130.10">
    <property type="entry name" value="Clavaminate synthase-like"/>
    <property type="match status" value="1"/>
</dbReference>
<dbReference type="GO" id="GO:0016491">
    <property type="term" value="F:oxidoreductase activity"/>
    <property type="evidence" value="ECO:0007669"/>
    <property type="project" value="UniProtKB-KW"/>
</dbReference>
<keyword evidence="2 5" id="KW-0479">Metal-binding</keyword>
<accession>A0A1G7QIN8</accession>